<gene>
    <name evidence="4" type="ORF">SAMN06893097_11286</name>
</gene>
<proteinExistence type="predicted"/>
<dbReference type="Gene3D" id="3.90.850.10">
    <property type="entry name" value="Fumarylacetoacetase-like, C-terminal domain"/>
    <property type="match status" value="1"/>
</dbReference>
<dbReference type="InterPro" id="IPR036663">
    <property type="entry name" value="Fumarylacetoacetase_C_sf"/>
</dbReference>
<dbReference type="EMBL" id="OBDO01000012">
    <property type="protein sequence ID" value="SNX98790.1"/>
    <property type="molecule type" value="Genomic_DNA"/>
</dbReference>
<dbReference type="SUPFAM" id="SSF56529">
    <property type="entry name" value="FAH"/>
    <property type="match status" value="1"/>
</dbReference>
<evidence type="ECO:0000256" key="1">
    <source>
        <dbReference type="ARBA" id="ARBA00022723"/>
    </source>
</evidence>
<dbReference type="GO" id="GO:0046872">
    <property type="term" value="F:metal ion binding"/>
    <property type="evidence" value="ECO:0007669"/>
    <property type="project" value="UniProtKB-KW"/>
</dbReference>
<evidence type="ECO:0000313" key="5">
    <source>
        <dbReference type="Proteomes" id="UP000219514"/>
    </source>
</evidence>
<dbReference type="Proteomes" id="UP000219514">
    <property type="component" value="Unassembled WGS sequence"/>
</dbReference>
<protein>
    <submittedName>
        <fullName evidence="4">2-keto-4-pentenoate hydratase/2-oxohepta-3-ene-1,7-dioic acid hydratase (Catechol pathway)</fullName>
    </submittedName>
</protein>
<name>A0A285EIF2_9ACTN</name>
<reference evidence="4 5" key="1">
    <citation type="submission" date="2017-09" db="EMBL/GenBank/DDBJ databases">
        <authorList>
            <person name="Ehlers B."/>
            <person name="Leendertz F.H."/>
        </authorList>
    </citation>
    <scope>NUCLEOTIDE SEQUENCE [LARGE SCALE GENOMIC DNA]</scope>
    <source>
        <strain evidence="4 5">DSM 46844</strain>
    </source>
</reference>
<evidence type="ECO:0000256" key="2">
    <source>
        <dbReference type="SAM" id="MobiDB-lite"/>
    </source>
</evidence>
<organism evidence="4 5">
    <name type="scientific">Geodermatophilus sabuli</name>
    <dbReference type="NCBI Taxonomy" id="1564158"/>
    <lineage>
        <taxon>Bacteria</taxon>
        <taxon>Bacillati</taxon>
        <taxon>Actinomycetota</taxon>
        <taxon>Actinomycetes</taxon>
        <taxon>Geodermatophilales</taxon>
        <taxon>Geodermatophilaceae</taxon>
        <taxon>Geodermatophilus</taxon>
    </lineage>
</organism>
<sequence>MRFVVFDDVQLGCVTGDTVIDVTSLVPGPATPAGPLHRLIEAGITGLDAALEDRELPRLALSDVRLQAPLPRPPKIIGAPVNYLEHKAEMSVVHSITDLGVFLKAPSSVIGPGRAVRLPYDDVRTDQEGELAVVIGRTARDVAPEDALDHVFGYTCSLDMTVRSTEDRSTRKSFDTFTPVGPAVVTADEIADPGALELVCRVNGEVRQKTSTADLVFGVPELIAYTSSVMTLWPGDLILTGTPAGVGPVHDGDRIEVEISSVGRLEVTVTAVGARPHGRRPGRGGEPAGAACVTATAS</sequence>
<feature type="domain" description="Fumarylacetoacetase-like C-terminal" evidence="3">
    <location>
        <begin position="75"/>
        <end position="269"/>
    </location>
</feature>
<feature type="region of interest" description="Disordered" evidence="2">
    <location>
        <begin position="274"/>
        <end position="298"/>
    </location>
</feature>
<keyword evidence="5" id="KW-1185">Reference proteome</keyword>
<dbReference type="InterPro" id="IPR011234">
    <property type="entry name" value="Fumarylacetoacetase-like_C"/>
</dbReference>
<dbReference type="RefSeq" id="WP_097208706.1">
    <property type="nucleotide sequence ID" value="NZ_JACHXB010000008.1"/>
</dbReference>
<keyword evidence="1" id="KW-0479">Metal-binding</keyword>
<dbReference type="AlphaFoldDB" id="A0A285EIF2"/>
<dbReference type="OrthoDB" id="9805307at2"/>
<evidence type="ECO:0000313" key="4">
    <source>
        <dbReference type="EMBL" id="SNX98790.1"/>
    </source>
</evidence>
<dbReference type="PANTHER" id="PTHR11820">
    <property type="entry name" value="ACYLPYRUVASE"/>
    <property type="match status" value="1"/>
</dbReference>
<dbReference type="GO" id="GO:0003824">
    <property type="term" value="F:catalytic activity"/>
    <property type="evidence" value="ECO:0007669"/>
    <property type="project" value="InterPro"/>
</dbReference>
<dbReference type="Pfam" id="PF01557">
    <property type="entry name" value="FAA_hydrolase"/>
    <property type="match status" value="1"/>
</dbReference>
<evidence type="ECO:0000259" key="3">
    <source>
        <dbReference type="Pfam" id="PF01557"/>
    </source>
</evidence>
<accession>A0A285EIF2</accession>